<evidence type="ECO:0000313" key="3">
    <source>
        <dbReference type="Proteomes" id="UP000282971"/>
    </source>
</evidence>
<dbReference type="Proteomes" id="UP000282971">
    <property type="component" value="Unassembled WGS sequence"/>
</dbReference>
<dbReference type="InterPro" id="IPR002575">
    <property type="entry name" value="Aminoglycoside_PTrfase"/>
</dbReference>
<gene>
    <name evidence="2" type="ORF">EOD43_13295</name>
</gene>
<keyword evidence="2" id="KW-0808">Transferase</keyword>
<accession>A0A437MC15</accession>
<sequence length="330" mass="35292">MDGQGVGTGPIRDLVPLTGGSQNIIARFSRDGGEEYVLRRPPQHPRPDASETMRREARVLKALAGTDVPHPALVAACGDEDVLGAAFYIMRPVDGFNPATGLSPLLASDPALRHRLGLALVEGIAALGALDHVALGLADFGRGEGYLERQIGRWRKQYEGYAAAPEWHGGADLPGLMEVADWLSANLPATSIPGILHGDYHLANVMVRPDSAEIAAIVDWELATIGDPLVDLGWVLATWPEADGTGGTLPIEPWAGFPTADELIAHYAARSKRDLSAIGWYRIFAAWKLAVLLEGTYVRACTGKADKAVGDRLHGRAVALIKRAQNWIAA</sequence>
<organism evidence="2 3">
    <name type="scientific">Sphingomonas crocodyli</name>
    <dbReference type="NCBI Taxonomy" id="1979270"/>
    <lineage>
        <taxon>Bacteria</taxon>
        <taxon>Pseudomonadati</taxon>
        <taxon>Pseudomonadota</taxon>
        <taxon>Alphaproteobacteria</taxon>
        <taxon>Sphingomonadales</taxon>
        <taxon>Sphingomonadaceae</taxon>
        <taxon>Sphingomonas</taxon>
    </lineage>
</organism>
<dbReference type="InterPro" id="IPR041726">
    <property type="entry name" value="ACAD10_11_N"/>
</dbReference>
<dbReference type="GO" id="GO:0016740">
    <property type="term" value="F:transferase activity"/>
    <property type="evidence" value="ECO:0007669"/>
    <property type="project" value="UniProtKB-KW"/>
</dbReference>
<dbReference type="AlphaFoldDB" id="A0A437MC15"/>
<dbReference type="Gene3D" id="3.90.1200.10">
    <property type="match status" value="1"/>
</dbReference>
<protein>
    <submittedName>
        <fullName evidence="2">Phosphotransferase family protein</fullName>
    </submittedName>
</protein>
<dbReference type="Gene3D" id="3.30.200.20">
    <property type="entry name" value="Phosphorylase Kinase, domain 1"/>
    <property type="match status" value="1"/>
</dbReference>
<comment type="caution">
    <text evidence="2">The sequence shown here is derived from an EMBL/GenBank/DDBJ whole genome shotgun (WGS) entry which is preliminary data.</text>
</comment>
<evidence type="ECO:0000259" key="1">
    <source>
        <dbReference type="Pfam" id="PF01636"/>
    </source>
</evidence>
<keyword evidence="3" id="KW-1185">Reference proteome</keyword>
<dbReference type="OrthoDB" id="3806873at2"/>
<dbReference type="InterPro" id="IPR051678">
    <property type="entry name" value="AGP_Transferase"/>
</dbReference>
<dbReference type="PANTHER" id="PTHR21310:SF40">
    <property type="entry name" value="AMINOGLYCOSIDE PHOSPHOTRANSFERASE DOMAIN-CONTAINING PROTEIN-RELATED"/>
    <property type="match status" value="1"/>
</dbReference>
<dbReference type="PANTHER" id="PTHR21310">
    <property type="entry name" value="AMINOGLYCOSIDE PHOSPHOTRANSFERASE-RELATED-RELATED"/>
    <property type="match status" value="1"/>
</dbReference>
<proteinExistence type="predicted"/>
<evidence type="ECO:0000313" key="2">
    <source>
        <dbReference type="EMBL" id="RVT95184.1"/>
    </source>
</evidence>
<dbReference type="SUPFAM" id="SSF56112">
    <property type="entry name" value="Protein kinase-like (PK-like)"/>
    <property type="match status" value="1"/>
</dbReference>
<name>A0A437MC15_9SPHN</name>
<dbReference type="EMBL" id="SACN01000001">
    <property type="protein sequence ID" value="RVT95184.1"/>
    <property type="molecule type" value="Genomic_DNA"/>
</dbReference>
<dbReference type="Pfam" id="PF01636">
    <property type="entry name" value="APH"/>
    <property type="match status" value="1"/>
</dbReference>
<dbReference type="CDD" id="cd05154">
    <property type="entry name" value="ACAD10_11_N-like"/>
    <property type="match status" value="1"/>
</dbReference>
<feature type="domain" description="Aminoglycoside phosphotransferase" evidence="1">
    <location>
        <begin position="16"/>
        <end position="244"/>
    </location>
</feature>
<reference evidence="2 3" key="1">
    <citation type="submission" date="2019-01" db="EMBL/GenBank/DDBJ databases">
        <authorList>
            <person name="Chen W.-M."/>
        </authorList>
    </citation>
    <scope>NUCLEOTIDE SEQUENCE [LARGE SCALE GENOMIC DNA]</scope>
    <source>
        <strain evidence="2 3">CCP-7</strain>
    </source>
</reference>
<dbReference type="InterPro" id="IPR011009">
    <property type="entry name" value="Kinase-like_dom_sf"/>
</dbReference>